<feature type="region of interest" description="Disordered" evidence="1">
    <location>
        <begin position="236"/>
        <end position="260"/>
    </location>
</feature>
<evidence type="ECO:0000313" key="2">
    <source>
        <dbReference type="EMBL" id="PRX70448.1"/>
    </source>
</evidence>
<organism evidence="2 3">
    <name type="scientific">Nonomuraea fuscirosea</name>
    <dbReference type="NCBI Taxonomy" id="1291556"/>
    <lineage>
        <taxon>Bacteria</taxon>
        <taxon>Bacillati</taxon>
        <taxon>Actinomycetota</taxon>
        <taxon>Actinomycetes</taxon>
        <taxon>Streptosporangiales</taxon>
        <taxon>Streptosporangiaceae</taxon>
        <taxon>Nonomuraea</taxon>
    </lineage>
</organism>
<evidence type="ECO:0000313" key="3">
    <source>
        <dbReference type="Proteomes" id="UP000238312"/>
    </source>
</evidence>
<dbReference type="RefSeq" id="WP_106234559.1">
    <property type="nucleotide sequence ID" value="NZ_PVNG01000001.1"/>
</dbReference>
<comment type="caution">
    <text evidence="2">The sequence shown here is derived from an EMBL/GenBank/DDBJ whole genome shotgun (WGS) entry which is preliminary data.</text>
</comment>
<dbReference type="InterPro" id="IPR014990">
    <property type="entry name" value="DUF1838"/>
</dbReference>
<gene>
    <name evidence="2" type="ORF">B0I32_101536</name>
</gene>
<keyword evidence="3" id="KW-1185">Reference proteome</keyword>
<dbReference type="AlphaFoldDB" id="A0A2T0NBQ8"/>
<dbReference type="EMBL" id="PVNG01000001">
    <property type="protein sequence ID" value="PRX70448.1"/>
    <property type="molecule type" value="Genomic_DNA"/>
</dbReference>
<reference evidence="2 3" key="1">
    <citation type="submission" date="2018-03" db="EMBL/GenBank/DDBJ databases">
        <title>Genomic Encyclopedia of Type Strains, Phase III (KMG-III): the genomes of soil and plant-associated and newly described type strains.</title>
        <authorList>
            <person name="Whitman W."/>
        </authorList>
    </citation>
    <scope>NUCLEOTIDE SEQUENCE [LARGE SCALE GENOMIC DNA]</scope>
    <source>
        <strain evidence="2 3">CGMCC 4.7104</strain>
    </source>
</reference>
<sequence length="260" mass="28612">MDFIRVRASSDGAEVISYWTGDVYGVQDDDGPHHLFGFEGLNVARAVETGTGWQLLTREAALYLDPASRQVLGTWDNPFTGRAVEVRHVFNDPVNQRLGAYPVPETRLGGQVVYNVDVRLAYPSPLKVADYPDSSASDTYRALELFQFFVSAADLESGVPDVPCVFSWCRVSPWLPWMAMAQRGGGLVYHCRGAKVAEVPERLRERVGEHFLHAPARWSAPNVTSWTAFRDAPTGTGDAPTAFSDDLTGFGDGTTREVGR</sequence>
<dbReference type="OrthoDB" id="3805175at2"/>
<evidence type="ECO:0000256" key="1">
    <source>
        <dbReference type="SAM" id="MobiDB-lite"/>
    </source>
</evidence>
<accession>A0A2T0NBQ8</accession>
<protein>
    <submittedName>
        <fullName evidence="2">Uncharacterized protein DUF1838</fullName>
    </submittedName>
</protein>
<dbReference type="Pfam" id="PF08894">
    <property type="entry name" value="DUF1838"/>
    <property type="match status" value="1"/>
</dbReference>
<dbReference type="Proteomes" id="UP000238312">
    <property type="component" value="Unassembled WGS sequence"/>
</dbReference>
<proteinExistence type="predicted"/>
<name>A0A2T0NBQ8_9ACTN</name>